<reference evidence="7 8" key="1">
    <citation type="submission" date="2018-12" db="EMBL/GenBank/DDBJ databases">
        <title>Flammeovirga pectinis sp. nov., isolated from the gut of the Korean scallop, Patinopecten yessoensis.</title>
        <authorList>
            <person name="Bae J.-W."/>
            <person name="Jeong Y.-S."/>
            <person name="Kang W."/>
        </authorList>
    </citation>
    <scope>NUCLEOTIDE SEQUENCE [LARGE SCALE GENOMIC DNA]</scope>
    <source>
        <strain evidence="7 8">L12M1</strain>
    </source>
</reference>
<dbReference type="InterPro" id="IPR009056">
    <property type="entry name" value="Cyt_c-like_dom"/>
</dbReference>
<evidence type="ECO:0000313" key="8">
    <source>
        <dbReference type="Proteomes" id="UP000267268"/>
    </source>
</evidence>
<evidence type="ECO:0000256" key="5">
    <source>
        <dbReference type="SAM" id="SignalP"/>
    </source>
</evidence>
<dbReference type="Pfam" id="PF00034">
    <property type="entry name" value="Cytochrom_C"/>
    <property type="match status" value="1"/>
</dbReference>
<proteinExistence type="predicted"/>
<gene>
    <name evidence="7" type="ORF">EI427_01055</name>
</gene>
<dbReference type="Gene3D" id="1.10.760.10">
    <property type="entry name" value="Cytochrome c-like domain"/>
    <property type="match status" value="1"/>
</dbReference>
<dbReference type="GO" id="GO:0020037">
    <property type="term" value="F:heme binding"/>
    <property type="evidence" value="ECO:0007669"/>
    <property type="project" value="InterPro"/>
</dbReference>
<organism evidence="7 8">
    <name type="scientific">Flammeovirga pectinis</name>
    <dbReference type="NCBI Taxonomy" id="2494373"/>
    <lineage>
        <taxon>Bacteria</taxon>
        <taxon>Pseudomonadati</taxon>
        <taxon>Bacteroidota</taxon>
        <taxon>Cytophagia</taxon>
        <taxon>Cytophagales</taxon>
        <taxon>Flammeovirgaceae</taxon>
        <taxon>Flammeovirga</taxon>
    </lineage>
</organism>
<sequence>MKYLLLSVSFLFLFSCSGGGNETKKRKIIPVKKVAEATTPTSVKVELVTSIDLGEIDTKLAAEGKESYKRNCTSCHKLGKKLIGPALKGVTERRKPEWIINMIMHPDYMTTHDPIAKKLLEEYVAPMANQSISKSEARSILEFLRTNK</sequence>
<dbReference type="SUPFAM" id="SSF46626">
    <property type="entry name" value="Cytochrome c"/>
    <property type="match status" value="1"/>
</dbReference>
<protein>
    <submittedName>
        <fullName evidence="7">Cytochrome c</fullName>
    </submittedName>
</protein>
<dbReference type="EMBL" id="CP034562">
    <property type="protein sequence ID" value="AZQ60848.1"/>
    <property type="molecule type" value="Genomic_DNA"/>
</dbReference>
<dbReference type="KEGG" id="fll:EI427_01055"/>
<dbReference type="InterPro" id="IPR036909">
    <property type="entry name" value="Cyt_c-like_dom_sf"/>
</dbReference>
<evidence type="ECO:0000256" key="4">
    <source>
        <dbReference type="PROSITE-ProRule" id="PRU00433"/>
    </source>
</evidence>
<accession>A0A3S9NY18</accession>
<dbReference type="Proteomes" id="UP000267268">
    <property type="component" value="Chromosome 1"/>
</dbReference>
<keyword evidence="8" id="KW-1185">Reference proteome</keyword>
<evidence type="ECO:0000259" key="6">
    <source>
        <dbReference type="PROSITE" id="PS51007"/>
    </source>
</evidence>
<name>A0A3S9NY18_9BACT</name>
<evidence type="ECO:0000256" key="3">
    <source>
        <dbReference type="ARBA" id="ARBA00023004"/>
    </source>
</evidence>
<dbReference type="GO" id="GO:0046872">
    <property type="term" value="F:metal ion binding"/>
    <property type="evidence" value="ECO:0007669"/>
    <property type="project" value="UniProtKB-KW"/>
</dbReference>
<evidence type="ECO:0000313" key="7">
    <source>
        <dbReference type="EMBL" id="AZQ60848.1"/>
    </source>
</evidence>
<dbReference type="AlphaFoldDB" id="A0A3S9NY18"/>
<dbReference type="PROSITE" id="PS51257">
    <property type="entry name" value="PROKAR_LIPOPROTEIN"/>
    <property type="match status" value="1"/>
</dbReference>
<dbReference type="PROSITE" id="PS51007">
    <property type="entry name" value="CYTC"/>
    <property type="match status" value="1"/>
</dbReference>
<evidence type="ECO:0000256" key="2">
    <source>
        <dbReference type="ARBA" id="ARBA00022723"/>
    </source>
</evidence>
<dbReference type="OrthoDB" id="2827525at2"/>
<evidence type="ECO:0000256" key="1">
    <source>
        <dbReference type="ARBA" id="ARBA00022617"/>
    </source>
</evidence>
<feature type="chain" id="PRO_5019220739" evidence="5">
    <location>
        <begin position="21"/>
        <end position="148"/>
    </location>
</feature>
<feature type="domain" description="Cytochrome c" evidence="6">
    <location>
        <begin position="59"/>
        <end position="148"/>
    </location>
</feature>
<keyword evidence="3 4" id="KW-0408">Iron</keyword>
<keyword evidence="5" id="KW-0732">Signal</keyword>
<keyword evidence="1 4" id="KW-0349">Heme</keyword>
<dbReference type="GO" id="GO:0009055">
    <property type="term" value="F:electron transfer activity"/>
    <property type="evidence" value="ECO:0007669"/>
    <property type="project" value="InterPro"/>
</dbReference>
<dbReference type="RefSeq" id="WP_126610817.1">
    <property type="nucleotide sequence ID" value="NZ_CP034562.1"/>
</dbReference>
<keyword evidence="2 4" id="KW-0479">Metal-binding</keyword>
<feature type="signal peptide" evidence="5">
    <location>
        <begin position="1"/>
        <end position="20"/>
    </location>
</feature>